<keyword evidence="3" id="KW-1185">Reference proteome</keyword>
<feature type="region of interest" description="Disordered" evidence="1">
    <location>
        <begin position="1"/>
        <end position="20"/>
    </location>
</feature>
<dbReference type="RefSeq" id="WP_329493930.1">
    <property type="nucleotide sequence ID" value="NZ_CP108460.1"/>
</dbReference>
<name>A0ABZ1WH05_9ACTN</name>
<dbReference type="Proteomes" id="UP001432014">
    <property type="component" value="Chromosome"/>
</dbReference>
<evidence type="ECO:0000256" key="1">
    <source>
        <dbReference type="SAM" id="MobiDB-lite"/>
    </source>
</evidence>
<reference evidence="2 3" key="1">
    <citation type="submission" date="2022-10" db="EMBL/GenBank/DDBJ databases">
        <title>The complete genomes of actinobacterial strains from the NBC collection.</title>
        <authorList>
            <person name="Joergensen T.S."/>
            <person name="Alvarez Arevalo M."/>
            <person name="Sterndorff E.B."/>
            <person name="Faurdal D."/>
            <person name="Vuksanovic O."/>
            <person name="Mourched A.-S."/>
            <person name="Charusanti P."/>
            <person name="Shaw S."/>
            <person name="Blin K."/>
            <person name="Weber T."/>
        </authorList>
    </citation>
    <scope>NUCLEOTIDE SEQUENCE [LARGE SCALE GENOMIC DNA]</scope>
    <source>
        <strain evidence="2 3">NBC_01247</strain>
    </source>
</reference>
<accession>A0ABZ1WH05</accession>
<dbReference type="EMBL" id="CP108482">
    <property type="protein sequence ID" value="WUS59974.1"/>
    <property type="molecule type" value="Genomic_DNA"/>
</dbReference>
<organism evidence="2 3">
    <name type="scientific">Kitasatospora herbaricolor</name>
    <dbReference type="NCBI Taxonomy" id="68217"/>
    <lineage>
        <taxon>Bacteria</taxon>
        <taxon>Bacillati</taxon>
        <taxon>Actinomycetota</taxon>
        <taxon>Actinomycetes</taxon>
        <taxon>Kitasatosporales</taxon>
        <taxon>Streptomycetaceae</taxon>
        <taxon>Kitasatospora</taxon>
    </lineage>
</organism>
<evidence type="ECO:0000313" key="2">
    <source>
        <dbReference type="EMBL" id="WUS59974.1"/>
    </source>
</evidence>
<evidence type="ECO:0000313" key="3">
    <source>
        <dbReference type="Proteomes" id="UP001432014"/>
    </source>
</evidence>
<protein>
    <submittedName>
        <fullName evidence="2">Uncharacterized protein</fullName>
    </submittedName>
</protein>
<gene>
    <name evidence="2" type="ORF">OG469_33470</name>
</gene>
<proteinExistence type="predicted"/>
<sequence>MATPPCAEGERTGGADVRMPAQHRHAMERVFRAARRHDLALAVHRVNRLLVTLAASFGPGHHVTLTAAQVRADLAWLSGDLRRAAELWTAIADGWARLAGPTSRPARFGARQATASWLKVPDTEAAAGGAALLAMLLAVAPGPESNPVVLAVRRRMSRIGNSNPPCAHMPLGFPEATGGAWPTP</sequence>